<proteinExistence type="predicted"/>
<gene>
    <name evidence="1" type="ORF">Q3O59_05910</name>
</gene>
<protein>
    <submittedName>
        <fullName evidence="1">DUF2835 family protein</fullName>
    </submittedName>
</protein>
<organism evidence="1 2">
    <name type="scientific">Alkalimonas delamerensis</name>
    <dbReference type="NCBI Taxonomy" id="265981"/>
    <lineage>
        <taxon>Bacteria</taxon>
        <taxon>Pseudomonadati</taxon>
        <taxon>Pseudomonadota</taxon>
        <taxon>Gammaproteobacteria</taxon>
        <taxon>Alkalimonas</taxon>
    </lineage>
</organism>
<keyword evidence="2" id="KW-1185">Reference proteome</keyword>
<accession>A0ABT9GP50</accession>
<reference evidence="1 2" key="1">
    <citation type="submission" date="2023-08" db="EMBL/GenBank/DDBJ databases">
        <authorList>
            <person name="Joshi A."/>
            <person name="Thite S."/>
        </authorList>
    </citation>
    <scope>NUCLEOTIDE SEQUENCE [LARGE SCALE GENOMIC DNA]</scope>
    <source>
        <strain evidence="1 2">1E1</strain>
    </source>
</reference>
<evidence type="ECO:0000313" key="1">
    <source>
        <dbReference type="EMBL" id="MDP4528565.1"/>
    </source>
</evidence>
<dbReference type="InterPro" id="IPR021363">
    <property type="entry name" value="DUF2835"/>
</dbReference>
<dbReference type="RefSeq" id="WP_305944694.1">
    <property type="nucleotide sequence ID" value="NZ_JAUZVY010000002.1"/>
</dbReference>
<name>A0ABT9GP50_9GAMM</name>
<sequence>MKLYRFSLHLSADECLSYYQGHYRNLIVTAHSGERIQIAARHFHRFIQKDGIHGVFTLSLDADGKLIQLIKNS</sequence>
<dbReference type="Pfam" id="PF11197">
    <property type="entry name" value="DUF2835"/>
    <property type="match status" value="1"/>
</dbReference>
<dbReference type="EMBL" id="JAUZVY010000002">
    <property type="protein sequence ID" value="MDP4528565.1"/>
    <property type="molecule type" value="Genomic_DNA"/>
</dbReference>
<comment type="caution">
    <text evidence="1">The sequence shown here is derived from an EMBL/GenBank/DDBJ whole genome shotgun (WGS) entry which is preliminary data.</text>
</comment>
<dbReference type="Proteomes" id="UP001236258">
    <property type="component" value="Unassembled WGS sequence"/>
</dbReference>
<evidence type="ECO:0000313" key="2">
    <source>
        <dbReference type="Proteomes" id="UP001236258"/>
    </source>
</evidence>